<dbReference type="CDD" id="cd06170">
    <property type="entry name" value="LuxR_C_like"/>
    <property type="match status" value="1"/>
</dbReference>
<gene>
    <name evidence="6" type="ORF">KG103_15720</name>
</gene>
<dbReference type="SMART" id="SM00421">
    <property type="entry name" value="HTH_LUXR"/>
    <property type="match status" value="1"/>
</dbReference>
<evidence type="ECO:0000313" key="7">
    <source>
        <dbReference type="Proteomes" id="UP000677804"/>
    </source>
</evidence>
<dbReference type="PRINTS" id="PR00038">
    <property type="entry name" value="HTHLUXR"/>
</dbReference>
<dbReference type="SUPFAM" id="SSF48452">
    <property type="entry name" value="TPR-like"/>
    <property type="match status" value="1"/>
</dbReference>
<name>A0ABX8D329_9CELL</name>
<dbReference type="Pfam" id="PF13401">
    <property type="entry name" value="AAA_22"/>
    <property type="match status" value="1"/>
</dbReference>
<keyword evidence="3" id="KW-0804">Transcription</keyword>
<keyword evidence="1" id="KW-0805">Transcription regulation</keyword>
<feature type="region of interest" description="Disordered" evidence="4">
    <location>
        <begin position="1"/>
        <end position="39"/>
    </location>
</feature>
<dbReference type="Gene3D" id="1.25.40.10">
    <property type="entry name" value="Tetratricopeptide repeat domain"/>
    <property type="match status" value="1"/>
</dbReference>
<protein>
    <submittedName>
        <fullName evidence="6">AAA family ATPase</fullName>
    </submittedName>
</protein>
<evidence type="ECO:0000256" key="4">
    <source>
        <dbReference type="SAM" id="MobiDB-lite"/>
    </source>
</evidence>
<dbReference type="PROSITE" id="PS00622">
    <property type="entry name" value="HTH_LUXR_1"/>
    <property type="match status" value="1"/>
</dbReference>
<dbReference type="Gene3D" id="1.10.10.10">
    <property type="entry name" value="Winged helix-like DNA-binding domain superfamily/Winged helix DNA-binding domain"/>
    <property type="match status" value="1"/>
</dbReference>
<dbReference type="PANTHER" id="PTHR44688">
    <property type="entry name" value="DNA-BINDING TRANSCRIPTIONAL ACTIVATOR DEVR_DOSR"/>
    <property type="match status" value="1"/>
</dbReference>
<dbReference type="InterPro" id="IPR027417">
    <property type="entry name" value="P-loop_NTPase"/>
</dbReference>
<organism evidence="6 7">
    <name type="scientific">Cellulomonas wangleii</name>
    <dbReference type="NCBI Taxonomy" id="2816956"/>
    <lineage>
        <taxon>Bacteria</taxon>
        <taxon>Bacillati</taxon>
        <taxon>Actinomycetota</taxon>
        <taxon>Actinomycetes</taxon>
        <taxon>Micrococcales</taxon>
        <taxon>Cellulomonadaceae</taxon>
        <taxon>Cellulomonas</taxon>
    </lineage>
</organism>
<evidence type="ECO:0000313" key="6">
    <source>
        <dbReference type="EMBL" id="QVI61869.1"/>
    </source>
</evidence>
<dbReference type="SUPFAM" id="SSF46894">
    <property type="entry name" value="C-terminal effector domain of the bipartite response regulators"/>
    <property type="match status" value="1"/>
</dbReference>
<dbReference type="InterPro" id="IPR016032">
    <property type="entry name" value="Sig_transdc_resp-reg_C-effctor"/>
</dbReference>
<dbReference type="InterPro" id="IPR049945">
    <property type="entry name" value="AAA_22"/>
</dbReference>
<dbReference type="EMBL" id="CP074405">
    <property type="protein sequence ID" value="QVI61869.1"/>
    <property type="molecule type" value="Genomic_DNA"/>
</dbReference>
<reference evidence="6 7" key="1">
    <citation type="submission" date="2021-05" db="EMBL/GenBank/DDBJ databases">
        <title>Novel species in genus Cellulomonas.</title>
        <authorList>
            <person name="Zhang G."/>
        </authorList>
    </citation>
    <scope>NUCLEOTIDE SEQUENCE [LARGE SCALE GENOMIC DNA]</scope>
    <source>
        <strain evidence="7">zg-ZUI222</strain>
    </source>
</reference>
<dbReference type="InterPro" id="IPR000792">
    <property type="entry name" value="Tscrpt_reg_LuxR_C"/>
</dbReference>
<keyword evidence="2" id="KW-0238">DNA-binding</keyword>
<keyword evidence="7" id="KW-1185">Reference proteome</keyword>
<dbReference type="InterPro" id="IPR036388">
    <property type="entry name" value="WH-like_DNA-bd_sf"/>
</dbReference>
<evidence type="ECO:0000256" key="2">
    <source>
        <dbReference type="ARBA" id="ARBA00023125"/>
    </source>
</evidence>
<dbReference type="SUPFAM" id="SSF52540">
    <property type="entry name" value="P-loop containing nucleoside triphosphate hydrolases"/>
    <property type="match status" value="1"/>
</dbReference>
<proteinExistence type="predicted"/>
<feature type="compositionally biased region" description="Low complexity" evidence="4">
    <location>
        <begin position="13"/>
        <end position="39"/>
    </location>
</feature>
<feature type="domain" description="HTH luxR-type" evidence="5">
    <location>
        <begin position="824"/>
        <end position="886"/>
    </location>
</feature>
<dbReference type="Proteomes" id="UP000677804">
    <property type="component" value="Chromosome"/>
</dbReference>
<dbReference type="RefSeq" id="WP_207339443.1">
    <property type="nucleotide sequence ID" value="NZ_CP074405.1"/>
</dbReference>
<evidence type="ECO:0000259" key="5">
    <source>
        <dbReference type="PROSITE" id="PS50043"/>
    </source>
</evidence>
<dbReference type="PANTHER" id="PTHR44688:SF16">
    <property type="entry name" value="DNA-BINDING TRANSCRIPTIONAL ACTIVATOR DEVR_DOSR"/>
    <property type="match status" value="1"/>
</dbReference>
<dbReference type="InterPro" id="IPR011990">
    <property type="entry name" value="TPR-like_helical_dom_sf"/>
</dbReference>
<evidence type="ECO:0000256" key="1">
    <source>
        <dbReference type="ARBA" id="ARBA00023015"/>
    </source>
</evidence>
<accession>A0ABX8D329</accession>
<sequence>MTTSDARARAGRTRATSASVPTQRPAPTTPTTTTPTAAPASVMNPAMVERLVDSLGAGRSVLVVGDAGTGKTQAVARALDRLSTAHDDLTIVHISGTGTHDALPLGALEPLLDDPDEALGDLAATLDALASGIGRRRGDGRLVLRVEDAHHLDDASARALEWLVRQGTVQVVATLRLSWAARAPWAALWKDDVVERLDVGPLTRETAERWLVAELGGPVTADTTHRLWRASGGSAMRLREAVHDALVSEALGLSNGVWVWRGGATSQSRMLDLAELDLQGVSPQGRSALEVCAVVCPIALEVLLDLVPAAAVDELVLAGVVTTTTAPTVTGGTVRVVDLTTPAYAEVARAWIPASRQRELLQRSLDAPVAHGVAAGSLIRSVALAIDLGMDVPAARVQQALEAAFAIHQYDSVVMLATGALASAPEGPLAARLHTLRGNARVMLTQLAEAERDFSRAAELLAPGPFDVETASLLLHVADMATLVAHRRLGDVDRALAVLDGIVRPLQEADPVLPVLRWRDEVEVTRLIRLGYAGRLDTLDAALAALEGGAHPARRVSLAPPTAMALGESGRLHQGFAVCTRFAEIATAHQDHHRWGRGEVLVALFFTLLWSGEIEAVRASLAPTSDDEPITVEWSTVHAAFGLLAIAEGSWSEARTHLATARARFDETDLTGLARYSLTAEATAAAACGDTATARDLLEQAARTAEGSARAMEGDVRVRRLDALGWLRSPDLVTEARAVARWARERGAARVELEALHRWLDATRRTGGLPDPVLVTRVRELGAVCDGERCAALVAHVEAMAAQDTDLARIAERELNRRGLWLPPLGAPVALTAREQEIASLAAGGMTSRAIAQRLVLSTRTVDSHLSRVFAKLGVHSREELANILR</sequence>
<evidence type="ECO:0000256" key="3">
    <source>
        <dbReference type="ARBA" id="ARBA00023163"/>
    </source>
</evidence>
<dbReference type="PROSITE" id="PS50043">
    <property type="entry name" value="HTH_LUXR_2"/>
    <property type="match status" value="1"/>
</dbReference>
<dbReference type="Pfam" id="PF00196">
    <property type="entry name" value="GerE"/>
    <property type="match status" value="1"/>
</dbReference>